<organism evidence="1 2">
    <name type="scientific">Pseudomonas hefeiensis</name>
    <dbReference type="NCBI Taxonomy" id="2738125"/>
    <lineage>
        <taxon>Bacteria</taxon>
        <taxon>Pseudomonadati</taxon>
        <taxon>Pseudomonadota</taxon>
        <taxon>Gammaproteobacteria</taxon>
        <taxon>Pseudomonadales</taxon>
        <taxon>Pseudomonadaceae</taxon>
        <taxon>Pseudomonas</taxon>
    </lineage>
</organism>
<evidence type="ECO:0000313" key="2">
    <source>
        <dbReference type="Proteomes" id="UP001230339"/>
    </source>
</evidence>
<sequence length="180" mass="19630">MLVLARLWRLRAGDSRGLPGSDMPGLAHPRTAATSFGATKGVSFHSITYRVIIYVQGHSKPTAKRPQIPRRSARRKKLEDAATRALDYYLKPQPSSPPEPDKHQLFIVSPHIDTETLLANASEDLLSISTIAADLADDVDDSRRCVALAISRMADGVQLLVERALDHLETKEMAAPGAKG</sequence>
<accession>A0ABY9GBK4</accession>
<evidence type="ECO:0000313" key="1">
    <source>
        <dbReference type="EMBL" id="WLH13020.1"/>
    </source>
</evidence>
<dbReference type="Pfam" id="PF19619">
    <property type="entry name" value="DUF6124"/>
    <property type="match status" value="1"/>
</dbReference>
<protein>
    <submittedName>
        <fullName evidence="1">DUF6124 family protein</fullName>
    </submittedName>
</protein>
<name>A0ABY9GBK4_9PSED</name>
<reference evidence="1 2" key="1">
    <citation type="submission" date="2023-02" db="EMBL/GenBank/DDBJ databases">
        <title>Evolution of Hrp T3SS in non-pathogenic Pseudomonas fluorescens.</title>
        <authorList>
            <person name="Liao K."/>
            <person name="Wei H."/>
            <person name="Gu Y."/>
        </authorList>
    </citation>
    <scope>NUCLEOTIDE SEQUENCE [LARGE SCALE GENOMIC DNA]</scope>
    <source>
        <strain evidence="1 2">FP205</strain>
    </source>
</reference>
<dbReference type="EMBL" id="CP117449">
    <property type="protein sequence ID" value="WLH13020.1"/>
    <property type="molecule type" value="Genomic_DNA"/>
</dbReference>
<dbReference type="Proteomes" id="UP001230339">
    <property type="component" value="Chromosome"/>
</dbReference>
<proteinExistence type="predicted"/>
<keyword evidence="2" id="KW-1185">Reference proteome</keyword>
<gene>
    <name evidence="1" type="ORF">PSH57_01245</name>
</gene>